<evidence type="ECO:0000256" key="2">
    <source>
        <dbReference type="ARBA" id="ARBA00006386"/>
    </source>
</evidence>
<dbReference type="InterPro" id="IPR017969">
    <property type="entry name" value="Heavy-metal-associated_CS"/>
</dbReference>
<feature type="transmembrane region" description="Helical" evidence="8">
    <location>
        <begin position="17"/>
        <end position="36"/>
    </location>
</feature>
<evidence type="ECO:0000256" key="8">
    <source>
        <dbReference type="SAM" id="Phobius"/>
    </source>
</evidence>
<feature type="transmembrane region" description="Helical" evidence="8">
    <location>
        <begin position="315"/>
        <end position="337"/>
    </location>
</feature>
<sequence>MDIFNAFINMLNEMSPYILLGLFIAGLLHAFVPAQVMSRHLSGSDWRAVFKAAMIGVPLPLCSCGVLPTAVAMRRNGASRAASASFLISTPQTGVDSIAATYSLLGPAFAVVRPVAALVTAAVGGCLVGVSEKHDDRDTDGACPIAGCGAGAESQPAGFGARMKEALYYGFVQMVQSIGKWLVLGLVIAALITVLVPQDFFVSLGDRPLLAMLVVVAVAVPMYVCATGSIPIALSLMLKGLSPGTALVLLMAGPAANFASIAVISRTMGRRSAAVYISSIVLGAIAFGLAIDYLLPREWFVDPLAAMPNGACHVGVSWFDTMCSVILAGLLITAFALKFYNRRHQKITTMSKEYKIKGMSCAHCKASVERNLALIPGVTSVVVDLPAGIAYVEGDHDPAAVMERIKSLGFDPLP</sequence>
<evidence type="ECO:0000256" key="5">
    <source>
        <dbReference type="ARBA" id="ARBA00022723"/>
    </source>
</evidence>
<keyword evidence="6 8" id="KW-1133">Transmembrane helix</keyword>
<feature type="transmembrane region" description="Helical" evidence="8">
    <location>
        <begin position="246"/>
        <end position="264"/>
    </location>
</feature>
<dbReference type="InterPro" id="IPR036163">
    <property type="entry name" value="HMA_dom_sf"/>
</dbReference>
<dbReference type="InterPro" id="IPR052923">
    <property type="entry name" value="UPF0718"/>
</dbReference>
<evidence type="ECO:0000256" key="3">
    <source>
        <dbReference type="ARBA" id="ARBA00022475"/>
    </source>
</evidence>
<comment type="similarity">
    <text evidence="2">Belongs to the UPF0718 family.</text>
</comment>
<keyword evidence="11" id="KW-1185">Reference proteome</keyword>
<keyword evidence="5" id="KW-0479">Metal-binding</keyword>
<reference evidence="10 11" key="1">
    <citation type="submission" date="2024-03" db="EMBL/GenBank/DDBJ databases">
        <title>Mouse gut bacterial collection (mGBC) of GemPharmatech.</title>
        <authorList>
            <person name="He Y."/>
            <person name="Dong L."/>
            <person name="Wu D."/>
            <person name="Gao X."/>
            <person name="Lin Z."/>
        </authorList>
    </citation>
    <scope>NUCLEOTIDE SEQUENCE [LARGE SCALE GENOMIC DNA]</scope>
    <source>
        <strain evidence="10 11">54-13</strain>
    </source>
</reference>
<gene>
    <name evidence="10" type="ORF">AAK873_07370</name>
</gene>
<keyword evidence="4 8" id="KW-0812">Transmembrane</keyword>
<dbReference type="Gene3D" id="3.30.70.100">
    <property type="match status" value="1"/>
</dbReference>
<dbReference type="PROSITE" id="PS01047">
    <property type="entry name" value="HMA_1"/>
    <property type="match status" value="1"/>
</dbReference>
<organism evidence="10 11">
    <name type="scientific">Heminiphilus faecis</name>
    <dbReference type="NCBI Taxonomy" id="2601703"/>
    <lineage>
        <taxon>Bacteria</taxon>
        <taxon>Pseudomonadati</taxon>
        <taxon>Bacteroidota</taxon>
        <taxon>Bacteroidia</taxon>
        <taxon>Bacteroidales</taxon>
        <taxon>Muribaculaceae</taxon>
        <taxon>Heminiphilus</taxon>
    </lineage>
</organism>
<comment type="subcellular location">
    <subcellularLocation>
        <location evidence="1">Cell membrane</location>
        <topology evidence="1">Multi-pass membrane protein</topology>
    </subcellularLocation>
</comment>
<proteinExistence type="inferred from homology"/>
<name>A0ABV4CVN8_9BACT</name>
<feature type="domain" description="HMA" evidence="9">
    <location>
        <begin position="350"/>
        <end position="413"/>
    </location>
</feature>
<dbReference type="RefSeq" id="WP_369863435.1">
    <property type="nucleotide sequence ID" value="NZ_JBCLPP010000017.1"/>
</dbReference>
<dbReference type="CDD" id="cd00371">
    <property type="entry name" value="HMA"/>
    <property type="match status" value="1"/>
</dbReference>
<dbReference type="PROSITE" id="PS50846">
    <property type="entry name" value="HMA_2"/>
    <property type="match status" value="1"/>
</dbReference>
<evidence type="ECO:0000313" key="10">
    <source>
        <dbReference type="EMBL" id="MEY8245434.1"/>
    </source>
</evidence>
<dbReference type="EMBL" id="JBCLPP010000017">
    <property type="protein sequence ID" value="MEY8245434.1"/>
    <property type="molecule type" value="Genomic_DNA"/>
</dbReference>
<dbReference type="NCBIfam" id="NF033936">
    <property type="entry name" value="CuZnOut_SO0444"/>
    <property type="match status" value="1"/>
</dbReference>
<dbReference type="SUPFAM" id="SSF55008">
    <property type="entry name" value="HMA, heavy metal-associated domain"/>
    <property type="match status" value="1"/>
</dbReference>
<dbReference type="PANTHER" id="PTHR34184:SF4">
    <property type="entry name" value="UPF0718 PROTEIN YCGR"/>
    <property type="match status" value="1"/>
</dbReference>
<dbReference type="InterPro" id="IPR005524">
    <property type="entry name" value="DUF318"/>
</dbReference>
<evidence type="ECO:0000259" key="9">
    <source>
        <dbReference type="PROSITE" id="PS50846"/>
    </source>
</evidence>
<evidence type="ECO:0000256" key="4">
    <source>
        <dbReference type="ARBA" id="ARBA00022692"/>
    </source>
</evidence>
<keyword evidence="3" id="KW-1003">Cell membrane</keyword>
<keyword evidence="7 8" id="KW-0472">Membrane</keyword>
<protein>
    <submittedName>
        <fullName evidence="10">SO_0444 family Cu/Zn efflux transporter</fullName>
    </submittedName>
</protein>
<evidence type="ECO:0000313" key="11">
    <source>
        <dbReference type="Proteomes" id="UP001565200"/>
    </source>
</evidence>
<feature type="transmembrane region" description="Helical" evidence="8">
    <location>
        <begin position="209"/>
        <end position="234"/>
    </location>
</feature>
<feature type="transmembrane region" description="Helical" evidence="8">
    <location>
        <begin position="178"/>
        <end position="197"/>
    </location>
</feature>
<evidence type="ECO:0000256" key="6">
    <source>
        <dbReference type="ARBA" id="ARBA00022989"/>
    </source>
</evidence>
<evidence type="ECO:0000256" key="7">
    <source>
        <dbReference type="ARBA" id="ARBA00023136"/>
    </source>
</evidence>
<accession>A0ABV4CVN8</accession>
<dbReference type="InterPro" id="IPR006121">
    <property type="entry name" value="HMA_dom"/>
</dbReference>
<feature type="transmembrane region" description="Helical" evidence="8">
    <location>
        <begin position="48"/>
        <end position="71"/>
    </location>
</feature>
<dbReference type="Pfam" id="PF03773">
    <property type="entry name" value="ArsP_1"/>
    <property type="match status" value="1"/>
</dbReference>
<comment type="caution">
    <text evidence="10">The sequence shown here is derived from an EMBL/GenBank/DDBJ whole genome shotgun (WGS) entry which is preliminary data.</text>
</comment>
<feature type="transmembrane region" description="Helical" evidence="8">
    <location>
        <begin position="273"/>
        <end position="295"/>
    </location>
</feature>
<dbReference type="Proteomes" id="UP001565200">
    <property type="component" value="Unassembled WGS sequence"/>
</dbReference>
<evidence type="ECO:0000256" key="1">
    <source>
        <dbReference type="ARBA" id="ARBA00004651"/>
    </source>
</evidence>
<dbReference type="PANTHER" id="PTHR34184">
    <property type="entry name" value="UPF0718 PROTEIN YCGR"/>
    <property type="match status" value="1"/>
</dbReference>
<dbReference type="Pfam" id="PF00403">
    <property type="entry name" value="HMA"/>
    <property type="match status" value="1"/>
</dbReference>